<dbReference type="GO" id="GO:0005794">
    <property type="term" value="C:Golgi apparatus"/>
    <property type="evidence" value="ECO:0000318"/>
    <property type="project" value="GO_Central"/>
</dbReference>
<dbReference type="InterPro" id="IPR050186">
    <property type="entry name" value="TPT_transporter"/>
</dbReference>
<sequence>MRSKNSYVNMEAPGERVSLARRLCTALFYGLCSFLIVVVNKRVLTSYKFPSFQFIGIGQMTATVVVLYCAKAFGFIKFPDFHRGIFIKVWPLPLIYVLNLVFGLGGTKRLNLPMFTVLRRFSILFTMIGEYIILRHRASVKVQLTVFMMIAGALIAASDDLAFDTLGYFYILLNDVFTAANGVYVKQKLNAKDLNKYGLMFYNAVFMLGPAVLIAYYTNDLHKVSLYEHWTDIAFVLQFTMSCLMGFILMYSIFLCTQANSALTTTIVGCLKNILVTYLGMFIGGDYVFSITNFIGLNISVSGSIIYSYITFREKQPPPPPPTDTGEAKRARLDV</sequence>
<dbReference type="GO" id="GO:0015297">
    <property type="term" value="F:antiporter activity"/>
    <property type="evidence" value="ECO:0000318"/>
    <property type="project" value="GO_Central"/>
</dbReference>
<feature type="transmembrane region" description="Helical" evidence="6">
    <location>
        <begin position="20"/>
        <end position="39"/>
    </location>
</feature>
<dbReference type="InterPro" id="IPR004853">
    <property type="entry name" value="Sugar_P_trans_dom"/>
</dbReference>
<evidence type="ECO:0000259" key="7">
    <source>
        <dbReference type="Pfam" id="PF03151"/>
    </source>
</evidence>
<dbReference type="PANTHER" id="PTHR11132">
    <property type="entry name" value="SOLUTE CARRIER FAMILY 35"/>
    <property type="match status" value="1"/>
</dbReference>
<protein>
    <recommendedName>
        <fullName evidence="7">Sugar phosphate transporter domain-containing protein</fullName>
    </recommendedName>
</protein>
<name>A7RTQ9_NEMVE</name>
<gene>
    <name evidence="8" type="ORF">NEMVEDRAFT_v1g162565</name>
</gene>
<dbReference type="Proteomes" id="UP000001593">
    <property type="component" value="Unassembled WGS sequence"/>
</dbReference>
<dbReference type="STRING" id="45351.A7RTQ9"/>
<feature type="transmembrane region" description="Helical" evidence="6">
    <location>
        <begin position="233"/>
        <end position="255"/>
    </location>
</feature>
<proteinExistence type="predicted"/>
<dbReference type="AlphaFoldDB" id="A7RTQ9"/>
<evidence type="ECO:0000256" key="5">
    <source>
        <dbReference type="SAM" id="MobiDB-lite"/>
    </source>
</evidence>
<feature type="transmembrane region" description="Helical" evidence="6">
    <location>
        <begin position="287"/>
        <end position="310"/>
    </location>
</feature>
<keyword evidence="4 6" id="KW-0472">Membrane</keyword>
<feature type="domain" description="Sugar phosphate transporter" evidence="7">
    <location>
        <begin position="28"/>
        <end position="308"/>
    </location>
</feature>
<dbReference type="EMBL" id="DS469538">
    <property type="protein sequence ID" value="EDO45132.1"/>
    <property type="molecule type" value="Genomic_DNA"/>
</dbReference>
<dbReference type="Pfam" id="PF03151">
    <property type="entry name" value="TPT"/>
    <property type="match status" value="1"/>
</dbReference>
<dbReference type="GO" id="GO:0016020">
    <property type="term" value="C:membrane"/>
    <property type="evidence" value="ECO:0007669"/>
    <property type="project" value="UniProtKB-SubCell"/>
</dbReference>
<feature type="transmembrane region" description="Helical" evidence="6">
    <location>
        <begin position="117"/>
        <end position="134"/>
    </location>
</feature>
<evidence type="ECO:0000256" key="4">
    <source>
        <dbReference type="ARBA" id="ARBA00023136"/>
    </source>
</evidence>
<comment type="subcellular location">
    <subcellularLocation>
        <location evidence="1">Membrane</location>
        <topology evidence="1">Multi-pass membrane protein</topology>
    </subcellularLocation>
</comment>
<dbReference type="KEGG" id="nve:5517105"/>
<evidence type="ECO:0000256" key="6">
    <source>
        <dbReference type="SAM" id="Phobius"/>
    </source>
</evidence>
<evidence type="ECO:0000256" key="2">
    <source>
        <dbReference type="ARBA" id="ARBA00022692"/>
    </source>
</evidence>
<dbReference type="HOGENOM" id="CLU_040726_1_0_1"/>
<dbReference type="OMA" id="VWMLINC"/>
<dbReference type="GO" id="GO:0005463">
    <property type="term" value="F:UDP-N-acetylgalactosamine transmembrane transporter activity"/>
    <property type="evidence" value="ECO:0000318"/>
    <property type="project" value="GO_Central"/>
</dbReference>
<feature type="transmembrane region" description="Helical" evidence="6">
    <location>
        <begin position="51"/>
        <end position="73"/>
    </location>
</feature>
<dbReference type="eggNOG" id="KOG1444">
    <property type="taxonomic scope" value="Eukaryota"/>
</dbReference>
<dbReference type="GO" id="GO:0015780">
    <property type="term" value="P:nucleotide-sugar transmembrane transport"/>
    <property type="evidence" value="ECO:0000318"/>
    <property type="project" value="GO_Central"/>
</dbReference>
<feature type="compositionally biased region" description="Basic and acidic residues" evidence="5">
    <location>
        <begin position="326"/>
        <end position="335"/>
    </location>
</feature>
<evidence type="ECO:0000256" key="1">
    <source>
        <dbReference type="ARBA" id="ARBA00004141"/>
    </source>
</evidence>
<feature type="region of interest" description="Disordered" evidence="5">
    <location>
        <begin position="316"/>
        <end position="335"/>
    </location>
</feature>
<dbReference type="PhylomeDB" id="A7RTQ9"/>
<evidence type="ECO:0000313" key="9">
    <source>
        <dbReference type="Proteomes" id="UP000001593"/>
    </source>
</evidence>
<keyword evidence="9" id="KW-1185">Reference proteome</keyword>
<feature type="transmembrane region" description="Helical" evidence="6">
    <location>
        <begin position="262"/>
        <end position="281"/>
    </location>
</feature>
<dbReference type="GO" id="GO:0005461">
    <property type="term" value="F:UDP-glucuronate transmembrane transporter activity"/>
    <property type="evidence" value="ECO:0000318"/>
    <property type="project" value="GO_Central"/>
</dbReference>
<organism evidence="8 9">
    <name type="scientific">Nematostella vectensis</name>
    <name type="common">Starlet sea anemone</name>
    <dbReference type="NCBI Taxonomy" id="45351"/>
    <lineage>
        <taxon>Eukaryota</taxon>
        <taxon>Metazoa</taxon>
        <taxon>Cnidaria</taxon>
        <taxon>Anthozoa</taxon>
        <taxon>Hexacorallia</taxon>
        <taxon>Actiniaria</taxon>
        <taxon>Edwardsiidae</taxon>
        <taxon>Nematostella</taxon>
    </lineage>
</organism>
<reference evidence="8 9" key="1">
    <citation type="journal article" date="2007" name="Science">
        <title>Sea anemone genome reveals ancestral eumetazoan gene repertoire and genomic organization.</title>
        <authorList>
            <person name="Putnam N.H."/>
            <person name="Srivastava M."/>
            <person name="Hellsten U."/>
            <person name="Dirks B."/>
            <person name="Chapman J."/>
            <person name="Salamov A."/>
            <person name="Terry A."/>
            <person name="Shapiro H."/>
            <person name="Lindquist E."/>
            <person name="Kapitonov V.V."/>
            <person name="Jurka J."/>
            <person name="Genikhovich G."/>
            <person name="Grigoriev I.V."/>
            <person name="Lucas S.M."/>
            <person name="Steele R.E."/>
            <person name="Finnerty J.R."/>
            <person name="Technau U."/>
            <person name="Martindale M.Q."/>
            <person name="Rokhsar D.S."/>
        </authorList>
    </citation>
    <scope>NUCLEOTIDE SEQUENCE [LARGE SCALE GENOMIC DNA]</scope>
    <source>
        <strain evidence="9">CH2 X CH6</strain>
    </source>
</reference>
<keyword evidence="3 6" id="KW-1133">Transmembrane helix</keyword>
<keyword evidence="2 6" id="KW-0812">Transmembrane</keyword>
<accession>A7RTQ9</accession>
<feature type="transmembrane region" description="Helical" evidence="6">
    <location>
        <begin position="85"/>
        <end position="105"/>
    </location>
</feature>
<evidence type="ECO:0000313" key="8">
    <source>
        <dbReference type="EMBL" id="EDO45132.1"/>
    </source>
</evidence>
<dbReference type="InParanoid" id="A7RTQ9"/>
<feature type="transmembrane region" description="Helical" evidence="6">
    <location>
        <begin position="168"/>
        <end position="185"/>
    </location>
</feature>
<feature type="transmembrane region" description="Helical" evidence="6">
    <location>
        <begin position="197"/>
        <end position="218"/>
    </location>
</feature>
<dbReference type="GO" id="GO:0005462">
    <property type="term" value="F:UDP-N-acetylglucosamine transmembrane transporter activity"/>
    <property type="evidence" value="ECO:0000318"/>
    <property type="project" value="GO_Central"/>
</dbReference>
<evidence type="ECO:0000256" key="3">
    <source>
        <dbReference type="ARBA" id="ARBA00022989"/>
    </source>
</evidence>